<evidence type="ECO:0000313" key="2">
    <source>
        <dbReference type="Proteomes" id="UP000236569"/>
    </source>
</evidence>
<dbReference type="Proteomes" id="UP000236569">
    <property type="component" value="Unassembled WGS sequence"/>
</dbReference>
<dbReference type="EMBL" id="BFAG01000018">
    <property type="protein sequence ID" value="GBF07856.1"/>
    <property type="molecule type" value="Genomic_DNA"/>
</dbReference>
<name>A0A2I9DAA2_9DEIO</name>
<protein>
    <submittedName>
        <fullName evidence="1">Transposase, IS4</fullName>
    </submittedName>
</protein>
<proteinExistence type="predicted"/>
<comment type="caution">
    <text evidence="1">The sequence shown here is derived from an EMBL/GenBank/DDBJ whole genome shotgun (WGS) entry which is preliminary data.</text>
</comment>
<gene>
    <name evidence="1" type="ORF">DAERI_180047</name>
</gene>
<keyword evidence="2" id="KW-1185">Reference proteome</keyword>
<reference evidence="2" key="1">
    <citation type="submission" date="2018-01" db="EMBL/GenBank/DDBJ databases">
        <title>Draft Genome Sequence of the Radioresistant Bacterium Deinococcus aerius TR0125, Isolated from the Higher Atmosphere above Japan.</title>
        <authorList>
            <person name="Satoh K."/>
            <person name="Arai H."/>
            <person name="Sanzen T."/>
            <person name="Kawaguchi Y."/>
            <person name="Hayashi H."/>
            <person name="Yokobori S."/>
            <person name="Yamagishi A."/>
            <person name="Oono Y."/>
            <person name="Narumi I."/>
        </authorList>
    </citation>
    <scope>NUCLEOTIDE SEQUENCE [LARGE SCALE GENOMIC DNA]</scope>
    <source>
        <strain evidence="2">TR0125</strain>
    </source>
</reference>
<sequence>MTWVASLELFKRGRPVLFVVAHLRDEQQALLVLDRTNWKGGKHDLNILLLSVRWQTFSFPLLWTLLPRGGNSNMATRIALVERLLPLLQGRRVFLGADERRKRNLR</sequence>
<dbReference type="AlphaFoldDB" id="A0A2I9DAA2"/>
<organism evidence="1 2">
    <name type="scientific">Deinococcus aerius</name>
    <dbReference type="NCBI Taxonomy" id="200253"/>
    <lineage>
        <taxon>Bacteria</taxon>
        <taxon>Thermotogati</taxon>
        <taxon>Deinococcota</taxon>
        <taxon>Deinococci</taxon>
        <taxon>Deinococcales</taxon>
        <taxon>Deinococcaceae</taxon>
        <taxon>Deinococcus</taxon>
    </lineage>
</organism>
<evidence type="ECO:0000313" key="1">
    <source>
        <dbReference type="EMBL" id="GBF07856.1"/>
    </source>
</evidence>
<accession>A0A2I9DAA2</accession>